<dbReference type="CDD" id="cd19105">
    <property type="entry name" value="AKR_unchar"/>
    <property type="match status" value="1"/>
</dbReference>
<reference evidence="2 3" key="1">
    <citation type="submission" date="2018-05" db="EMBL/GenBank/DDBJ databases">
        <title>A metagenomic window into the 2 km-deep terrestrial subsurface aquifer revealed taxonomically and functionally diverse microbial community comprising novel uncultured bacterial lineages.</title>
        <authorList>
            <person name="Kadnikov V.V."/>
            <person name="Mardanov A.V."/>
            <person name="Beletsky A.V."/>
            <person name="Banks D."/>
            <person name="Pimenov N.V."/>
            <person name="Frank Y.A."/>
            <person name="Karnachuk O.V."/>
            <person name="Ravin N.V."/>
        </authorList>
    </citation>
    <scope>NUCLEOTIDE SEQUENCE [LARGE SCALE GENOMIC DNA]</scope>
    <source>
        <strain evidence="2">BY</strain>
    </source>
</reference>
<dbReference type="PROSITE" id="PS51318">
    <property type="entry name" value="TAT"/>
    <property type="match status" value="1"/>
</dbReference>
<dbReference type="EMBL" id="CP030759">
    <property type="protein sequence ID" value="AXA37503.1"/>
    <property type="molecule type" value="Genomic_DNA"/>
</dbReference>
<gene>
    <name evidence="2" type="ORF">BRCON_2761</name>
</gene>
<dbReference type="AlphaFoldDB" id="A0A2Z4YAQ7"/>
<dbReference type="KEGG" id="schv:BRCON_2761"/>
<proteinExistence type="predicted"/>
<dbReference type="InterPro" id="IPR023210">
    <property type="entry name" value="NADP_OxRdtase_dom"/>
</dbReference>
<dbReference type="PANTHER" id="PTHR43312">
    <property type="entry name" value="D-THREO-ALDOSE 1-DEHYDROGENASE"/>
    <property type="match status" value="1"/>
</dbReference>
<name>A0A2Z4YAQ7_SUMC1</name>
<dbReference type="InterPro" id="IPR036812">
    <property type="entry name" value="NAD(P)_OxRdtase_dom_sf"/>
</dbReference>
<dbReference type="InterPro" id="IPR006311">
    <property type="entry name" value="TAT_signal"/>
</dbReference>
<dbReference type="Pfam" id="PF00248">
    <property type="entry name" value="Aldo_ket_red"/>
    <property type="match status" value="1"/>
</dbReference>
<dbReference type="SUPFAM" id="SSF51430">
    <property type="entry name" value="NAD(P)-linked oxidoreductase"/>
    <property type="match status" value="1"/>
</dbReference>
<organism evidence="2 3">
    <name type="scientific">Sumerlaea chitinivorans</name>
    <dbReference type="NCBI Taxonomy" id="2250252"/>
    <lineage>
        <taxon>Bacteria</taxon>
        <taxon>Candidatus Sumerlaeota</taxon>
        <taxon>Candidatus Sumerlaeia</taxon>
        <taxon>Candidatus Sumerlaeales</taxon>
        <taxon>Candidatus Sumerlaeaceae</taxon>
        <taxon>Candidatus Sumerlaea</taxon>
    </lineage>
</organism>
<dbReference type="PANTHER" id="PTHR43312:SF1">
    <property type="entry name" value="NADP-DEPENDENT OXIDOREDUCTASE DOMAIN-CONTAINING PROTEIN"/>
    <property type="match status" value="1"/>
</dbReference>
<dbReference type="Gene3D" id="3.20.20.100">
    <property type="entry name" value="NADP-dependent oxidoreductase domain"/>
    <property type="match status" value="1"/>
</dbReference>
<sequence>MKGKQQINRREFLVGASALGVSVLAAAPKVFGAIEEPSSTTAPATTSEKSVQVPADAKVPKRKFGRTGVEVSILSLGGMFDIPNNQLMLKKALDWGVTYWDTADCYGNGNSEIGIGMFFEKMPEARKQVFLVTKSDRRDPEGMTELLNRSLERMKTDYIDLYFVHGVSKRDEINDETRKWAEKAKAEKKIRFFGFSTHSNMEDLLEYAATLGWIDGIMVKYDYRLMHKDRMKAAIEACAKAGIGLTAMKTQGGGPVRTDTEAELKLAGHFLQKGLTPAQAKLKAVWENPIISAICSQMPNLTILKENVAAALDGTKLTTADYEALREYAVATASSYCAGCRHICEEQAGCPAPVADVLRYMMYGVSYGDYALARDKFAELPLDVREQLRKANLSRAEALCPQGLPISRVVAEAFSRLA</sequence>
<protein>
    <submittedName>
        <fullName evidence="2">Aldo/keto reductase family protein</fullName>
    </submittedName>
</protein>
<dbReference type="Proteomes" id="UP000262583">
    <property type="component" value="Chromosome"/>
</dbReference>
<feature type="domain" description="NADP-dependent oxidoreductase" evidence="1">
    <location>
        <begin position="86"/>
        <end position="260"/>
    </location>
</feature>
<accession>A0A2Z4YAQ7</accession>
<evidence type="ECO:0000313" key="3">
    <source>
        <dbReference type="Proteomes" id="UP000262583"/>
    </source>
</evidence>
<dbReference type="InterPro" id="IPR053135">
    <property type="entry name" value="AKR2_Oxidoreductase"/>
</dbReference>
<evidence type="ECO:0000313" key="2">
    <source>
        <dbReference type="EMBL" id="AXA37503.1"/>
    </source>
</evidence>
<evidence type="ECO:0000259" key="1">
    <source>
        <dbReference type="Pfam" id="PF00248"/>
    </source>
</evidence>